<feature type="compositionally biased region" description="Polar residues" evidence="1">
    <location>
        <begin position="39"/>
        <end position="49"/>
    </location>
</feature>
<dbReference type="Proteomes" id="UP000051717">
    <property type="component" value="Unassembled WGS sequence"/>
</dbReference>
<reference evidence="2 3" key="1">
    <citation type="journal article" date="2015" name="Microbiome">
        <title>Genomic resolution of linkages in carbon, nitrogen, and sulfur cycling among widespread estuary sediment bacteria.</title>
        <authorList>
            <person name="Baker B.J."/>
            <person name="Lazar C.S."/>
            <person name="Teske A.P."/>
            <person name="Dick G.J."/>
        </authorList>
    </citation>
    <scope>NUCLEOTIDE SEQUENCE [LARGE SCALE GENOMIC DNA]</scope>
    <source>
        <strain evidence="2">SM23_40</strain>
    </source>
</reference>
<feature type="compositionally biased region" description="Basic and acidic residues" evidence="1">
    <location>
        <begin position="1"/>
        <end position="38"/>
    </location>
</feature>
<comment type="caution">
    <text evidence="2">The sequence shown here is derived from an EMBL/GenBank/DDBJ whole genome shotgun (WGS) entry which is preliminary data.</text>
</comment>
<evidence type="ECO:0000313" key="2">
    <source>
        <dbReference type="EMBL" id="KPK69743.1"/>
    </source>
</evidence>
<proteinExistence type="predicted"/>
<evidence type="ECO:0000313" key="3">
    <source>
        <dbReference type="Proteomes" id="UP000051717"/>
    </source>
</evidence>
<evidence type="ECO:0000256" key="1">
    <source>
        <dbReference type="SAM" id="MobiDB-lite"/>
    </source>
</evidence>
<feature type="region of interest" description="Disordered" evidence="1">
    <location>
        <begin position="1"/>
        <end position="122"/>
    </location>
</feature>
<dbReference type="EMBL" id="LJUI01000029">
    <property type="protein sequence ID" value="KPK69743.1"/>
    <property type="molecule type" value="Genomic_DNA"/>
</dbReference>
<gene>
    <name evidence="2" type="ORF">AMJ82_04940</name>
</gene>
<sequence length="178" mass="18985">MDITERLKELHAEKRERSPLERLLKPEEPAEDERKKQEGSTQGANNNLDITHYGRVMAGETEHIESATHTDGAAEGEQRGAGPAPEAGEAEPTSPTSDEAAGPSGIGIVPDSGSSPGEALGSGVKVFDLDELSGDSDRSERIRHVKLVTALVEKRQYGAAMAAIQEMAKKWPEEASGT</sequence>
<dbReference type="AlphaFoldDB" id="A0A0S8G9Y7"/>
<name>A0A0S8G9Y7_UNCT6</name>
<protein>
    <submittedName>
        <fullName evidence="2">Uncharacterized protein</fullName>
    </submittedName>
</protein>
<feature type="compositionally biased region" description="Low complexity" evidence="1">
    <location>
        <begin position="80"/>
        <end position="92"/>
    </location>
</feature>
<accession>A0A0S8G9Y7</accession>
<organism evidence="2 3">
    <name type="scientific">candidate division TA06 bacterium SM23_40</name>
    <dbReference type="NCBI Taxonomy" id="1703774"/>
    <lineage>
        <taxon>Bacteria</taxon>
        <taxon>Bacteria division TA06</taxon>
    </lineage>
</organism>